<protein>
    <submittedName>
        <fullName evidence="2">Uncharacterized protein</fullName>
    </submittedName>
</protein>
<name>A0A1R1XGA5_9FUNG</name>
<dbReference type="AlphaFoldDB" id="A0A1R1XGA5"/>
<feature type="compositionally biased region" description="Polar residues" evidence="1">
    <location>
        <begin position="186"/>
        <end position="199"/>
    </location>
</feature>
<comment type="caution">
    <text evidence="2">The sequence shown here is derived from an EMBL/GenBank/DDBJ whole genome shotgun (WGS) entry which is preliminary data.</text>
</comment>
<feature type="region of interest" description="Disordered" evidence="1">
    <location>
        <begin position="1"/>
        <end position="21"/>
    </location>
</feature>
<accession>A0A1R1XGA5</accession>
<feature type="region of interest" description="Disordered" evidence="1">
    <location>
        <begin position="35"/>
        <end position="56"/>
    </location>
</feature>
<proteinExistence type="predicted"/>
<feature type="compositionally biased region" description="Polar residues" evidence="1">
    <location>
        <begin position="1"/>
        <end position="13"/>
    </location>
</feature>
<feature type="compositionally biased region" description="Basic and acidic residues" evidence="1">
    <location>
        <begin position="83"/>
        <end position="98"/>
    </location>
</feature>
<dbReference type="EMBL" id="LSSN01003402">
    <property type="protein sequence ID" value="OMJ13651.1"/>
    <property type="molecule type" value="Genomic_DNA"/>
</dbReference>
<feature type="region of interest" description="Disordered" evidence="1">
    <location>
        <begin position="70"/>
        <end position="146"/>
    </location>
</feature>
<evidence type="ECO:0000313" key="3">
    <source>
        <dbReference type="Proteomes" id="UP000187283"/>
    </source>
</evidence>
<reference evidence="2 3" key="1">
    <citation type="submission" date="2017-01" db="EMBL/GenBank/DDBJ databases">
        <authorList>
            <person name="Mah S.A."/>
            <person name="Swanson W.J."/>
            <person name="Moy G.W."/>
            <person name="Vacquier V.D."/>
        </authorList>
    </citation>
    <scope>NUCLEOTIDE SEQUENCE [LARGE SCALE GENOMIC DNA]</scope>
    <source>
        <strain evidence="2 3">GSMNP</strain>
    </source>
</reference>
<dbReference type="Proteomes" id="UP000187283">
    <property type="component" value="Unassembled WGS sequence"/>
</dbReference>
<keyword evidence="3" id="KW-1185">Reference proteome</keyword>
<sequence length="199" mass="22448">MSTSEENITTKANSLEKKAEDKVIESPDAEFKVTDTIETDNITPPVRRRGTVGLKRPPFCSITMVHTEKKEKIDPNNIENDTESEHLSTEILKSENKSKKIISSDDETPKFKASKKFINFSSSPRSSDSDGYSPPTELNRMAQKARNGEITEEQYIIFHEEYIKNNFTQSEVEMDSSTDDGDELGSSETHSQMEADTDL</sequence>
<feature type="compositionally biased region" description="Acidic residues" evidence="1">
    <location>
        <begin position="172"/>
        <end position="185"/>
    </location>
</feature>
<evidence type="ECO:0000256" key="1">
    <source>
        <dbReference type="SAM" id="MobiDB-lite"/>
    </source>
</evidence>
<feature type="compositionally biased region" description="Low complexity" evidence="1">
    <location>
        <begin position="121"/>
        <end position="135"/>
    </location>
</feature>
<gene>
    <name evidence="2" type="ORF">AYI70_g8364</name>
</gene>
<feature type="region of interest" description="Disordered" evidence="1">
    <location>
        <begin position="168"/>
        <end position="199"/>
    </location>
</feature>
<organism evidence="2 3">
    <name type="scientific">Smittium culicis</name>
    <dbReference type="NCBI Taxonomy" id="133412"/>
    <lineage>
        <taxon>Eukaryota</taxon>
        <taxon>Fungi</taxon>
        <taxon>Fungi incertae sedis</taxon>
        <taxon>Zoopagomycota</taxon>
        <taxon>Kickxellomycotina</taxon>
        <taxon>Harpellomycetes</taxon>
        <taxon>Harpellales</taxon>
        <taxon>Legeriomycetaceae</taxon>
        <taxon>Smittium</taxon>
    </lineage>
</organism>
<evidence type="ECO:0000313" key="2">
    <source>
        <dbReference type="EMBL" id="OMJ13651.1"/>
    </source>
</evidence>